<keyword evidence="1" id="KW-1133">Transmembrane helix</keyword>
<keyword evidence="3" id="KW-1185">Reference proteome</keyword>
<sequence>MERHKLHLTVGWIGMALYAAGAAWFAVLAGLLKTTKTPRLYDLVDMYSLFVIVCLVWGFIAWRSFASSWGGYRRPLQAEGTEEAGRSAQRKGWMAALVLNGLYVAVDLAIVVFLVYAFWKATKGS</sequence>
<dbReference type="AlphaFoldDB" id="A0A7X0VW05"/>
<evidence type="ECO:0000313" key="2">
    <source>
        <dbReference type="EMBL" id="MBB6730448.1"/>
    </source>
</evidence>
<gene>
    <name evidence="2" type="ORF">H7C18_05995</name>
</gene>
<reference evidence="2 3" key="1">
    <citation type="submission" date="2020-08" db="EMBL/GenBank/DDBJ databases">
        <title>Cohnella phylogeny.</title>
        <authorList>
            <person name="Dunlap C."/>
        </authorList>
    </citation>
    <scope>NUCLEOTIDE SEQUENCE [LARGE SCALE GENOMIC DNA]</scope>
    <source>
        <strain evidence="2 3">CBP 2801</strain>
    </source>
</reference>
<evidence type="ECO:0000313" key="3">
    <source>
        <dbReference type="Proteomes" id="UP000564644"/>
    </source>
</evidence>
<dbReference type="EMBL" id="JACJVO010000007">
    <property type="protein sequence ID" value="MBB6730448.1"/>
    <property type="molecule type" value="Genomic_DNA"/>
</dbReference>
<dbReference type="RefSeq" id="WP_185128114.1">
    <property type="nucleotide sequence ID" value="NZ_JACJVO010000007.1"/>
</dbReference>
<evidence type="ECO:0000256" key="1">
    <source>
        <dbReference type="SAM" id="Phobius"/>
    </source>
</evidence>
<feature type="transmembrane region" description="Helical" evidence="1">
    <location>
        <begin position="44"/>
        <end position="65"/>
    </location>
</feature>
<comment type="caution">
    <text evidence="2">The sequence shown here is derived from an EMBL/GenBank/DDBJ whole genome shotgun (WGS) entry which is preliminary data.</text>
</comment>
<feature type="transmembrane region" description="Helical" evidence="1">
    <location>
        <begin position="12"/>
        <end position="32"/>
    </location>
</feature>
<feature type="transmembrane region" description="Helical" evidence="1">
    <location>
        <begin position="93"/>
        <end position="119"/>
    </location>
</feature>
<proteinExistence type="predicted"/>
<dbReference type="Proteomes" id="UP000564644">
    <property type="component" value="Unassembled WGS sequence"/>
</dbReference>
<protein>
    <submittedName>
        <fullName evidence="2">Uncharacterized protein</fullName>
    </submittedName>
</protein>
<name>A0A7X0VW05_9BACL</name>
<accession>A0A7X0VW05</accession>
<organism evidence="2 3">
    <name type="scientific">Cohnella zeiphila</name>
    <dbReference type="NCBI Taxonomy" id="2761120"/>
    <lineage>
        <taxon>Bacteria</taxon>
        <taxon>Bacillati</taxon>
        <taxon>Bacillota</taxon>
        <taxon>Bacilli</taxon>
        <taxon>Bacillales</taxon>
        <taxon>Paenibacillaceae</taxon>
        <taxon>Cohnella</taxon>
    </lineage>
</organism>
<keyword evidence="1" id="KW-0472">Membrane</keyword>
<keyword evidence="1" id="KW-0812">Transmembrane</keyword>